<evidence type="ECO:0000313" key="6">
    <source>
        <dbReference type="Proteomes" id="UP000076722"/>
    </source>
</evidence>
<dbReference type="NCBIfam" id="TIGR01030">
    <property type="entry name" value="rpmH_bact"/>
    <property type="match status" value="1"/>
</dbReference>
<dbReference type="Proteomes" id="UP000076722">
    <property type="component" value="Unassembled WGS sequence"/>
</dbReference>
<dbReference type="OrthoDB" id="431691at2759"/>
<evidence type="ECO:0000313" key="5">
    <source>
        <dbReference type="EMBL" id="KZS98654.1"/>
    </source>
</evidence>
<evidence type="ECO:0000256" key="3">
    <source>
        <dbReference type="ARBA" id="ARBA00023274"/>
    </source>
</evidence>
<evidence type="ECO:0000256" key="2">
    <source>
        <dbReference type="ARBA" id="ARBA00022980"/>
    </source>
</evidence>
<dbReference type="GO" id="GO:0003735">
    <property type="term" value="F:structural constituent of ribosome"/>
    <property type="evidence" value="ECO:0007669"/>
    <property type="project" value="InterPro"/>
</dbReference>
<dbReference type="GO" id="GO:0005762">
    <property type="term" value="C:mitochondrial large ribosomal subunit"/>
    <property type="evidence" value="ECO:0007669"/>
    <property type="project" value="TreeGrafter"/>
</dbReference>
<dbReference type="STRING" id="1314777.A0A165A9B0"/>
<evidence type="ECO:0000256" key="1">
    <source>
        <dbReference type="ARBA" id="ARBA00010111"/>
    </source>
</evidence>
<dbReference type="PANTHER" id="PTHR14503:SF4">
    <property type="entry name" value="LARGE RIBOSOMAL SUBUNIT PROTEIN BL34M"/>
    <property type="match status" value="1"/>
</dbReference>
<keyword evidence="3" id="KW-0687">Ribonucleoprotein</keyword>
<organism evidence="5 6">
    <name type="scientific">Sistotremastrum niveocremeum HHB9708</name>
    <dbReference type="NCBI Taxonomy" id="1314777"/>
    <lineage>
        <taxon>Eukaryota</taxon>
        <taxon>Fungi</taxon>
        <taxon>Dikarya</taxon>
        <taxon>Basidiomycota</taxon>
        <taxon>Agaricomycotina</taxon>
        <taxon>Agaricomycetes</taxon>
        <taxon>Sistotremastrales</taxon>
        <taxon>Sistotremastraceae</taxon>
        <taxon>Sertulicium</taxon>
        <taxon>Sertulicium niveocremeum</taxon>
    </lineage>
</organism>
<dbReference type="PANTHER" id="PTHR14503">
    <property type="entry name" value="MITOCHONDRIAL RIBOSOMAL PROTEIN 34 FAMILY MEMBER"/>
    <property type="match status" value="1"/>
</dbReference>
<gene>
    <name evidence="5" type="ORF">SISNIDRAFT_448939</name>
</gene>
<dbReference type="FunFam" id="1.10.287.3980:FF:000001">
    <property type="entry name" value="Mitochondrial ribosomal protein L34"/>
    <property type="match status" value="1"/>
</dbReference>
<keyword evidence="2" id="KW-0689">Ribosomal protein</keyword>
<keyword evidence="6" id="KW-1185">Reference proteome</keyword>
<dbReference type="InterPro" id="IPR000271">
    <property type="entry name" value="Ribosomal_bL34"/>
</dbReference>
<dbReference type="GO" id="GO:0006412">
    <property type="term" value="P:translation"/>
    <property type="evidence" value="ECO:0007669"/>
    <property type="project" value="InterPro"/>
</dbReference>
<dbReference type="AlphaFoldDB" id="A0A165A9B0"/>
<accession>A0A165A9B0</accession>
<proteinExistence type="inferred from homology"/>
<dbReference type="Pfam" id="PF00468">
    <property type="entry name" value="Ribosomal_L34"/>
    <property type="match status" value="1"/>
</dbReference>
<evidence type="ECO:0000256" key="4">
    <source>
        <dbReference type="ARBA" id="ARBA00035274"/>
    </source>
</evidence>
<protein>
    <recommendedName>
        <fullName evidence="4">Large ribosomal subunit protein bL34m</fullName>
    </recommendedName>
</protein>
<dbReference type="HAMAP" id="MF_00391">
    <property type="entry name" value="Ribosomal_bL34"/>
    <property type="match status" value="1"/>
</dbReference>
<reference evidence="5 6" key="1">
    <citation type="journal article" date="2016" name="Mol. Biol. Evol.">
        <title>Comparative Genomics of Early-Diverging Mushroom-Forming Fungi Provides Insights into the Origins of Lignocellulose Decay Capabilities.</title>
        <authorList>
            <person name="Nagy L.G."/>
            <person name="Riley R."/>
            <person name="Tritt A."/>
            <person name="Adam C."/>
            <person name="Daum C."/>
            <person name="Floudas D."/>
            <person name="Sun H."/>
            <person name="Yadav J.S."/>
            <person name="Pangilinan J."/>
            <person name="Larsson K.H."/>
            <person name="Matsuura K."/>
            <person name="Barry K."/>
            <person name="Labutti K."/>
            <person name="Kuo R."/>
            <person name="Ohm R.A."/>
            <person name="Bhattacharya S.S."/>
            <person name="Shirouzu T."/>
            <person name="Yoshinaga Y."/>
            <person name="Martin F.M."/>
            <person name="Grigoriev I.V."/>
            <person name="Hibbett D.S."/>
        </authorList>
    </citation>
    <scope>NUCLEOTIDE SEQUENCE [LARGE SCALE GENOMIC DNA]</scope>
    <source>
        <strain evidence="5 6">HHB9708</strain>
    </source>
</reference>
<dbReference type="Gene3D" id="1.10.287.3980">
    <property type="match status" value="1"/>
</dbReference>
<sequence length="121" mass="13721">MPRIPFSLSRLLARPLPIVQRQPLVNRSVSLTTHLSSSIPRLSSSPILRAVSLLRSSISLLPTTPTASHLLQVRFNQRGVDYQPSQRKRKRKHGFLARLRSAGGRKILARRRAKGRKYLSH</sequence>
<dbReference type="EMBL" id="KV419395">
    <property type="protein sequence ID" value="KZS98654.1"/>
    <property type="molecule type" value="Genomic_DNA"/>
</dbReference>
<name>A0A165A9B0_9AGAM</name>
<comment type="similarity">
    <text evidence="1">Belongs to the bacterial ribosomal protein bL34 family.</text>
</comment>